<evidence type="ECO:0000256" key="1">
    <source>
        <dbReference type="SAM" id="MobiDB-lite"/>
    </source>
</evidence>
<proteinExistence type="predicted"/>
<reference evidence="2 3" key="1">
    <citation type="journal article" date="2023" name="Life. Sci Alliance">
        <title>Evolutionary insights into 3D genome organization and epigenetic landscape of Vigna mungo.</title>
        <authorList>
            <person name="Junaid A."/>
            <person name="Singh B."/>
            <person name="Bhatia S."/>
        </authorList>
    </citation>
    <scope>NUCLEOTIDE SEQUENCE [LARGE SCALE GENOMIC DNA]</scope>
    <source>
        <strain evidence="2">Urdbean</strain>
    </source>
</reference>
<accession>A0AAQ3RP36</accession>
<organism evidence="2 3">
    <name type="scientific">Vigna mungo</name>
    <name type="common">Black gram</name>
    <name type="synonym">Phaseolus mungo</name>
    <dbReference type="NCBI Taxonomy" id="3915"/>
    <lineage>
        <taxon>Eukaryota</taxon>
        <taxon>Viridiplantae</taxon>
        <taxon>Streptophyta</taxon>
        <taxon>Embryophyta</taxon>
        <taxon>Tracheophyta</taxon>
        <taxon>Spermatophyta</taxon>
        <taxon>Magnoliopsida</taxon>
        <taxon>eudicotyledons</taxon>
        <taxon>Gunneridae</taxon>
        <taxon>Pentapetalae</taxon>
        <taxon>rosids</taxon>
        <taxon>fabids</taxon>
        <taxon>Fabales</taxon>
        <taxon>Fabaceae</taxon>
        <taxon>Papilionoideae</taxon>
        <taxon>50 kb inversion clade</taxon>
        <taxon>NPAAA clade</taxon>
        <taxon>indigoferoid/millettioid clade</taxon>
        <taxon>Phaseoleae</taxon>
        <taxon>Vigna</taxon>
    </lineage>
</organism>
<protein>
    <submittedName>
        <fullName evidence="2">Uncharacterized protein</fullName>
    </submittedName>
</protein>
<keyword evidence="3" id="KW-1185">Reference proteome</keyword>
<gene>
    <name evidence="2" type="ORF">V8G54_023305</name>
</gene>
<evidence type="ECO:0000313" key="3">
    <source>
        <dbReference type="Proteomes" id="UP001374535"/>
    </source>
</evidence>
<evidence type="ECO:0000313" key="2">
    <source>
        <dbReference type="EMBL" id="WVZ02499.1"/>
    </source>
</evidence>
<feature type="region of interest" description="Disordered" evidence="1">
    <location>
        <begin position="105"/>
        <end position="124"/>
    </location>
</feature>
<name>A0AAQ3RP36_VIGMU</name>
<dbReference type="Proteomes" id="UP001374535">
    <property type="component" value="Chromosome 7"/>
</dbReference>
<dbReference type="AlphaFoldDB" id="A0AAQ3RP36"/>
<dbReference type="EMBL" id="CP144694">
    <property type="protein sequence ID" value="WVZ02499.1"/>
    <property type="molecule type" value="Genomic_DNA"/>
</dbReference>
<sequence length="221" mass="23941">MLVAGVVAGHGPRLFLLSFISRTTGPISETSPLPLPPLKLAAAASGSRTRVAPATRLAAGAVATQSKASPATPTINRINRTREVRTAASLGLVFPTVNESNHRRRPFSWPFQRPQQAGKGIGDFSRQMDDKQYVVVSMELNGQRKIARIYIQRAGYSMMSDGGAGVKSSLPKCEGSVLVVNLQCPNCDACRNRLRSRSRLAKPPHIPNAIPFKDRKCLRKG</sequence>